<protein>
    <submittedName>
        <fullName evidence="1">Uncharacterized protein</fullName>
    </submittedName>
</protein>
<gene>
    <name evidence="1" type="ORF">Ciccas_014087</name>
</gene>
<dbReference type="AlphaFoldDB" id="A0ABD2PJJ5"/>
<name>A0ABD2PJJ5_9PLAT</name>
<evidence type="ECO:0000313" key="1">
    <source>
        <dbReference type="EMBL" id="KAL3307399.1"/>
    </source>
</evidence>
<dbReference type="Proteomes" id="UP001626550">
    <property type="component" value="Unassembled WGS sequence"/>
</dbReference>
<proteinExistence type="predicted"/>
<keyword evidence="2" id="KW-1185">Reference proteome</keyword>
<reference evidence="1 2" key="1">
    <citation type="submission" date="2024-11" db="EMBL/GenBank/DDBJ databases">
        <title>Adaptive evolution of stress response genes in parasites aligns with host niche diversity.</title>
        <authorList>
            <person name="Hahn C."/>
            <person name="Resl P."/>
        </authorList>
    </citation>
    <scope>NUCLEOTIDE SEQUENCE [LARGE SCALE GENOMIC DNA]</scope>
    <source>
        <strain evidence="1">EGGRZ-B1_66</strain>
        <tissue evidence="1">Body</tissue>
    </source>
</reference>
<evidence type="ECO:0000313" key="2">
    <source>
        <dbReference type="Proteomes" id="UP001626550"/>
    </source>
</evidence>
<accession>A0ABD2PJJ5</accession>
<dbReference type="EMBL" id="JBJKFK010007474">
    <property type="protein sequence ID" value="KAL3307399.1"/>
    <property type="molecule type" value="Genomic_DNA"/>
</dbReference>
<feature type="non-terminal residue" evidence="1">
    <location>
        <position position="151"/>
    </location>
</feature>
<sequence>MSTRSENENSVVVTPDQIMPPINRCFERLSGAQWSMIESGACDSGVRAVLADMICEIIQIASSRILQNALPVIQDRMMKEDPEPLGAGKISPSLGDSISAAIASALNVPEQRHESADELTRMVEEEISEKVSSTVALIAEYPVLPQDPAVY</sequence>
<organism evidence="1 2">
    <name type="scientific">Cichlidogyrus casuarinus</name>
    <dbReference type="NCBI Taxonomy" id="1844966"/>
    <lineage>
        <taxon>Eukaryota</taxon>
        <taxon>Metazoa</taxon>
        <taxon>Spiralia</taxon>
        <taxon>Lophotrochozoa</taxon>
        <taxon>Platyhelminthes</taxon>
        <taxon>Monogenea</taxon>
        <taxon>Monopisthocotylea</taxon>
        <taxon>Dactylogyridea</taxon>
        <taxon>Ancyrocephalidae</taxon>
        <taxon>Cichlidogyrus</taxon>
    </lineage>
</organism>
<comment type="caution">
    <text evidence="1">The sequence shown here is derived from an EMBL/GenBank/DDBJ whole genome shotgun (WGS) entry which is preliminary data.</text>
</comment>